<dbReference type="EMBL" id="JAEKFT010000005">
    <property type="protein sequence ID" value="MBT0960763.1"/>
    <property type="molecule type" value="Genomic_DNA"/>
</dbReference>
<dbReference type="InterPro" id="IPR001610">
    <property type="entry name" value="PAC"/>
</dbReference>
<dbReference type="AlphaFoldDB" id="A0A944DA18"/>
<comment type="caution">
    <text evidence="16">The sequence shown here is derived from an EMBL/GenBank/DDBJ whole genome shotgun (WGS) entry which is preliminary data.</text>
</comment>
<dbReference type="Pfam" id="PF13185">
    <property type="entry name" value="GAF_2"/>
    <property type="match status" value="1"/>
</dbReference>
<dbReference type="Pfam" id="PF00563">
    <property type="entry name" value="EAL"/>
    <property type="match status" value="1"/>
</dbReference>
<protein>
    <submittedName>
        <fullName evidence="16">EAL domain-containing protein</fullName>
    </submittedName>
</protein>
<dbReference type="PANTHER" id="PTHR44757:SF2">
    <property type="entry name" value="BIOFILM ARCHITECTURE MAINTENANCE PROTEIN MBAA"/>
    <property type="match status" value="1"/>
</dbReference>
<dbReference type="InterPro" id="IPR001633">
    <property type="entry name" value="EAL_dom"/>
</dbReference>
<dbReference type="InterPro" id="IPR003018">
    <property type="entry name" value="GAF"/>
</dbReference>
<feature type="domain" description="EAL" evidence="13">
    <location>
        <begin position="834"/>
        <end position="1087"/>
    </location>
</feature>
<evidence type="ECO:0000256" key="5">
    <source>
        <dbReference type="ARBA" id="ARBA00022692"/>
    </source>
</evidence>
<dbReference type="InterPro" id="IPR003660">
    <property type="entry name" value="HAMP_dom"/>
</dbReference>
<dbReference type="SMART" id="SM00086">
    <property type="entry name" value="PAC"/>
    <property type="match status" value="2"/>
</dbReference>
<dbReference type="Proteomes" id="UP000694660">
    <property type="component" value="Unassembled WGS sequence"/>
</dbReference>
<dbReference type="SMART" id="SM00065">
    <property type="entry name" value="GAF"/>
    <property type="match status" value="1"/>
</dbReference>
<evidence type="ECO:0000313" key="16">
    <source>
        <dbReference type="EMBL" id="MBT0960763.1"/>
    </source>
</evidence>
<sequence>MDRGLNIDKKLALVLWSSALLAFAVAGAGLALFQHLTLEDRAMQIMQPYAQLVSVGTDAAVAFEDPRRAQEILDTLRINPQILEADIFLEDGRPLASFRHASNAAPRAPPDRADGVHLEDTTVELLQGLPRGAHLRIRMSLHQLNEQTQQTLWIFGAGALIVLAAALGQLALLRRMIARPIASLTEAAEHVRTRADYTLRVPASGNDEVARLGRSFNAMMDAIQEKQELLLEAQHIAHVGNWWHDLETGEMFWSDEFFRILGRPPQTPSTELVLECIHPEDLPGLLAALEASPGHGEDFEVEFRIVRPDGEIRWVSNRWVDVCDQDGKEIRRVGTHQDITEQKQAAAALQKLNRELRAISECNQILIRADDEQSLVESVCRIVCDDAGYRMAWVGYAEQDDAKTLRPIAHAGVKSVYLEQAGLTWANTEYGRGPSGTAIRQGAIVVVNDFASDPRVSPWRDTALRHGHRSSIALPLKDSGGHTFGVLSIYASETDAFPLEEQRLLEELANDLAFGIVTLRAREEHDRAEEQIRIAATAFEAQEGIVITDVNQTILRVNTAFTEITGYTPEEVVGATPRILKAPLQDSASYDTMWACIRREGAWQGEILNSRKCGEAYPAWLNITAVKNPQGEITHYVGTMTDITERKTAERKIEHLAFYDLLTDLPNRRLLQDRLHHAMAGNARSGRMGALLFIDLDNFKILNDTCGHDVGDLLLIEVARRLGTCVREGDTISRLGGDEFVVMLEDLNANWSEAATQAKSVAEKILSVLNHPYHIAERVHHSTPSIGATLFSGADNSVDELLKQADIAMYQAKTAGRNTLRFFDPEMQANLATRANLEAALRASITGKKFVLHYQAQIDGQHGIIGAEALLRWRHPEGGMVPPGEFIPLAEDTGLIVPIGQWVLESACEQLADWARDPRKRHLLLAVNVSVRQFRQPDFVASVHQALTRAGAPATQLKLELTESLVLDDIDDSIDKMRTLKELGVGFSMDDFGTGYSSLSYLTRLPLDQLKIDQSFIRNLPDSASDAVVVQTIITLARSLGLSVIAEGVETEAQRSFLARYGCPTYQGYLFSKPIELAAFEALLPLD</sequence>
<dbReference type="GO" id="GO:0016740">
    <property type="term" value="F:transferase activity"/>
    <property type="evidence" value="ECO:0007669"/>
    <property type="project" value="UniProtKB-KW"/>
</dbReference>
<dbReference type="InterPro" id="IPR052155">
    <property type="entry name" value="Biofilm_reg_signaling"/>
</dbReference>
<dbReference type="Gene3D" id="2.10.70.100">
    <property type="match status" value="1"/>
</dbReference>
<feature type="domain" description="PAC" evidence="12">
    <location>
        <begin position="603"/>
        <end position="655"/>
    </location>
</feature>
<dbReference type="CDD" id="cd06225">
    <property type="entry name" value="HAMP"/>
    <property type="match status" value="1"/>
</dbReference>
<feature type="transmembrane region" description="Helical" evidence="10">
    <location>
        <begin position="152"/>
        <end position="173"/>
    </location>
</feature>
<dbReference type="PANTHER" id="PTHR44757">
    <property type="entry name" value="DIGUANYLATE CYCLASE DGCP"/>
    <property type="match status" value="1"/>
</dbReference>
<dbReference type="Pfam" id="PF17152">
    <property type="entry name" value="CHASE8"/>
    <property type="match status" value="1"/>
</dbReference>
<dbReference type="SUPFAM" id="SSF55781">
    <property type="entry name" value="GAF domain-like"/>
    <property type="match status" value="1"/>
</dbReference>
<evidence type="ECO:0000256" key="8">
    <source>
        <dbReference type="ARBA" id="ARBA00022989"/>
    </source>
</evidence>
<dbReference type="SMART" id="SM00304">
    <property type="entry name" value="HAMP"/>
    <property type="match status" value="1"/>
</dbReference>
<evidence type="ECO:0000256" key="7">
    <source>
        <dbReference type="ARBA" id="ARBA00022741"/>
    </source>
</evidence>
<evidence type="ECO:0000259" key="12">
    <source>
        <dbReference type="PROSITE" id="PS50113"/>
    </source>
</evidence>
<keyword evidence="6" id="KW-0677">Repeat</keyword>
<dbReference type="Pfam" id="PF00990">
    <property type="entry name" value="GGDEF"/>
    <property type="match status" value="1"/>
</dbReference>
<dbReference type="NCBIfam" id="TIGR00229">
    <property type="entry name" value="sensory_box"/>
    <property type="match status" value="2"/>
</dbReference>
<evidence type="ECO:0000256" key="9">
    <source>
        <dbReference type="ARBA" id="ARBA00023136"/>
    </source>
</evidence>
<organism evidence="16 17">
    <name type="scientific">Denitromonas iodatirespirans</name>
    <dbReference type="NCBI Taxonomy" id="2795389"/>
    <lineage>
        <taxon>Bacteria</taxon>
        <taxon>Pseudomonadati</taxon>
        <taxon>Pseudomonadota</taxon>
        <taxon>Betaproteobacteria</taxon>
        <taxon>Rhodocyclales</taxon>
        <taxon>Zoogloeaceae</taxon>
        <taxon>Denitromonas</taxon>
    </lineage>
</organism>
<keyword evidence="4" id="KW-0808">Transferase</keyword>
<accession>A0A944DA18</accession>
<dbReference type="Gene3D" id="3.30.450.40">
    <property type="match status" value="1"/>
</dbReference>
<dbReference type="SMART" id="SM00052">
    <property type="entry name" value="EAL"/>
    <property type="match status" value="1"/>
</dbReference>
<evidence type="ECO:0000259" key="15">
    <source>
        <dbReference type="PROSITE" id="PS50887"/>
    </source>
</evidence>
<evidence type="ECO:0000259" key="14">
    <source>
        <dbReference type="PROSITE" id="PS50885"/>
    </source>
</evidence>
<feature type="domain" description="PAC" evidence="12">
    <location>
        <begin position="299"/>
        <end position="351"/>
    </location>
</feature>
<dbReference type="RefSeq" id="WP_214360518.1">
    <property type="nucleotide sequence ID" value="NZ_JAEKFT010000005.1"/>
</dbReference>
<keyword evidence="7" id="KW-0547">Nucleotide-binding</keyword>
<dbReference type="SUPFAM" id="SSF55073">
    <property type="entry name" value="Nucleotide cyclase"/>
    <property type="match status" value="1"/>
</dbReference>
<evidence type="ECO:0000256" key="2">
    <source>
        <dbReference type="ARBA" id="ARBA00022475"/>
    </source>
</evidence>
<dbReference type="PROSITE" id="PS50112">
    <property type="entry name" value="PAS"/>
    <property type="match status" value="1"/>
</dbReference>
<dbReference type="GO" id="GO:0000166">
    <property type="term" value="F:nucleotide binding"/>
    <property type="evidence" value="ECO:0007669"/>
    <property type="project" value="UniProtKB-KW"/>
</dbReference>
<dbReference type="InterPro" id="IPR029787">
    <property type="entry name" value="Nucleotide_cyclase"/>
</dbReference>
<proteinExistence type="predicted"/>
<dbReference type="SMART" id="SM00091">
    <property type="entry name" value="PAS"/>
    <property type="match status" value="2"/>
</dbReference>
<dbReference type="InterPro" id="IPR000700">
    <property type="entry name" value="PAS-assoc_C"/>
</dbReference>
<comment type="subcellular location">
    <subcellularLocation>
        <location evidence="1">Cell inner membrane</location>
        <topology evidence="1">Multi-pass membrane protein</topology>
    </subcellularLocation>
</comment>
<dbReference type="PROSITE" id="PS50885">
    <property type="entry name" value="HAMP"/>
    <property type="match status" value="1"/>
</dbReference>
<dbReference type="FunFam" id="2.10.70.100:FF:000001">
    <property type="entry name" value="Sensory transduction histidine kinase"/>
    <property type="match status" value="1"/>
</dbReference>
<dbReference type="InterPro" id="IPR035919">
    <property type="entry name" value="EAL_sf"/>
</dbReference>
<feature type="domain" description="GGDEF" evidence="15">
    <location>
        <begin position="687"/>
        <end position="825"/>
    </location>
</feature>
<dbReference type="FunFam" id="3.20.20.450:FF:000001">
    <property type="entry name" value="Cyclic di-GMP phosphodiesterase yahA"/>
    <property type="match status" value="1"/>
</dbReference>
<dbReference type="PROSITE" id="PS50887">
    <property type="entry name" value="GGDEF"/>
    <property type="match status" value="1"/>
</dbReference>
<dbReference type="InterPro" id="IPR013655">
    <property type="entry name" value="PAS_fold_3"/>
</dbReference>
<dbReference type="SUPFAM" id="SSF158472">
    <property type="entry name" value="HAMP domain-like"/>
    <property type="match status" value="1"/>
</dbReference>
<keyword evidence="17" id="KW-1185">Reference proteome</keyword>
<dbReference type="GO" id="GO:0007165">
    <property type="term" value="P:signal transduction"/>
    <property type="evidence" value="ECO:0007669"/>
    <property type="project" value="InterPro"/>
</dbReference>
<dbReference type="Pfam" id="PF08447">
    <property type="entry name" value="PAS_3"/>
    <property type="match status" value="1"/>
</dbReference>
<name>A0A944DA18_DENI1</name>
<dbReference type="SUPFAM" id="SSF141868">
    <property type="entry name" value="EAL domain-like"/>
    <property type="match status" value="1"/>
</dbReference>
<dbReference type="SMART" id="SM00267">
    <property type="entry name" value="GGDEF"/>
    <property type="match status" value="1"/>
</dbReference>
<evidence type="ECO:0000259" key="11">
    <source>
        <dbReference type="PROSITE" id="PS50112"/>
    </source>
</evidence>
<feature type="domain" description="PAS" evidence="11">
    <location>
        <begin position="528"/>
        <end position="574"/>
    </location>
</feature>
<evidence type="ECO:0000313" key="17">
    <source>
        <dbReference type="Proteomes" id="UP000694660"/>
    </source>
</evidence>
<keyword evidence="9 10" id="KW-0472">Membrane</keyword>
<feature type="domain" description="HAMP" evidence="14">
    <location>
        <begin position="175"/>
        <end position="228"/>
    </location>
</feature>
<keyword evidence="8 10" id="KW-1133">Transmembrane helix</keyword>
<keyword evidence="5 10" id="KW-0812">Transmembrane</keyword>
<dbReference type="Gene3D" id="3.20.20.450">
    <property type="entry name" value="EAL domain"/>
    <property type="match status" value="1"/>
</dbReference>
<dbReference type="GO" id="GO:0005886">
    <property type="term" value="C:plasma membrane"/>
    <property type="evidence" value="ECO:0007669"/>
    <property type="project" value="UniProtKB-SubCell"/>
</dbReference>
<dbReference type="CDD" id="cd01948">
    <property type="entry name" value="EAL"/>
    <property type="match status" value="1"/>
</dbReference>
<dbReference type="SUPFAM" id="SSF55785">
    <property type="entry name" value="PYP-like sensor domain (PAS domain)"/>
    <property type="match status" value="2"/>
</dbReference>
<evidence type="ECO:0000256" key="1">
    <source>
        <dbReference type="ARBA" id="ARBA00004429"/>
    </source>
</evidence>
<dbReference type="PROSITE" id="PS50883">
    <property type="entry name" value="EAL"/>
    <property type="match status" value="1"/>
</dbReference>
<dbReference type="CDD" id="cd00130">
    <property type="entry name" value="PAS"/>
    <property type="match status" value="2"/>
</dbReference>
<reference evidence="17" key="1">
    <citation type="journal article" date="2022" name="ISME J.">
        <title>Genetic and phylogenetic analysis of dissimilatory iodate-reducing bacteria identifies potential niches across the world's oceans.</title>
        <authorList>
            <person name="Reyes-Umana V."/>
            <person name="Henning Z."/>
            <person name="Lee K."/>
            <person name="Barnum T.P."/>
            <person name="Coates J.D."/>
        </authorList>
    </citation>
    <scope>NUCLEOTIDE SEQUENCE [LARGE SCALE GENOMIC DNA]</scope>
    <source>
        <strain evidence="17">IR12</strain>
    </source>
</reference>
<evidence type="ECO:0000256" key="10">
    <source>
        <dbReference type="SAM" id="Phobius"/>
    </source>
</evidence>
<dbReference type="InterPro" id="IPR000014">
    <property type="entry name" value="PAS"/>
</dbReference>
<dbReference type="Gene3D" id="3.30.450.20">
    <property type="entry name" value="PAS domain"/>
    <property type="match status" value="2"/>
</dbReference>
<dbReference type="Gene3D" id="3.30.70.270">
    <property type="match status" value="1"/>
</dbReference>
<evidence type="ECO:0000256" key="3">
    <source>
        <dbReference type="ARBA" id="ARBA00022519"/>
    </source>
</evidence>
<dbReference type="InterPro" id="IPR043128">
    <property type="entry name" value="Rev_trsase/Diguanyl_cyclase"/>
</dbReference>
<evidence type="ECO:0000259" key="13">
    <source>
        <dbReference type="PROSITE" id="PS50883"/>
    </source>
</evidence>
<evidence type="ECO:0000256" key="6">
    <source>
        <dbReference type="ARBA" id="ARBA00022737"/>
    </source>
</evidence>
<dbReference type="Pfam" id="PF00672">
    <property type="entry name" value="HAMP"/>
    <property type="match status" value="1"/>
</dbReference>
<dbReference type="CDD" id="cd01949">
    <property type="entry name" value="GGDEF"/>
    <property type="match status" value="1"/>
</dbReference>
<keyword evidence="2" id="KW-1003">Cell membrane</keyword>
<dbReference type="NCBIfam" id="TIGR00254">
    <property type="entry name" value="GGDEF"/>
    <property type="match status" value="1"/>
</dbReference>
<dbReference type="PROSITE" id="PS50113">
    <property type="entry name" value="PAC"/>
    <property type="match status" value="2"/>
</dbReference>
<gene>
    <name evidence="16" type="ORF">I8J34_06190</name>
</gene>
<dbReference type="Pfam" id="PF13426">
    <property type="entry name" value="PAS_9"/>
    <property type="match status" value="1"/>
</dbReference>
<keyword evidence="3" id="KW-0997">Cell inner membrane</keyword>
<evidence type="ECO:0000256" key="4">
    <source>
        <dbReference type="ARBA" id="ARBA00022679"/>
    </source>
</evidence>
<dbReference type="InterPro" id="IPR000160">
    <property type="entry name" value="GGDEF_dom"/>
</dbReference>
<dbReference type="InterPro" id="IPR029016">
    <property type="entry name" value="GAF-like_dom_sf"/>
</dbReference>
<dbReference type="InterPro" id="IPR035965">
    <property type="entry name" value="PAS-like_dom_sf"/>
</dbReference>
<dbReference type="InterPro" id="IPR033417">
    <property type="entry name" value="CHASE8"/>
</dbReference>
<dbReference type="Gene3D" id="6.10.340.10">
    <property type="match status" value="1"/>
</dbReference>